<reference evidence="2" key="1">
    <citation type="submission" date="2020-11" db="EMBL/GenBank/DDBJ databases">
        <authorList>
            <person name="Whitehead M."/>
        </authorList>
    </citation>
    <scope>NUCLEOTIDE SEQUENCE</scope>
    <source>
        <strain evidence="2">EGII</strain>
    </source>
</reference>
<evidence type="ECO:0000313" key="2">
    <source>
        <dbReference type="EMBL" id="CAD6992711.1"/>
    </source>
</evidence>
<dbReference type="EMBL" id="CAJHJT010000001">
    <property type="protein sequence ID" value="CAD6992711.1"/>
    <property type="molecule type" value="Genomic_DNA"/>
</dbReference>
<accession>A0A811U273</accession>
<organism evidence="2 3">
    <name type="scientific">Ceratitis capitata</name>
    <name type="common">Mediterranean fruit fly</name>
    <name type="synonym">Tephritis capitata</name>
    <dbReference type="NCBI Taxonomy" id="7213"/>
    <lineage>
        <taxon>Eukaryota</taxon>
        <taxon>Metazoa</taxon>
        <taxon>Ecdysozoa</taxon>
        <taxon>Arthropoda</taxon>
        <taxon>Hexapoda</taxon>
        <taxon>Insecta</taxon>
        <taxon>Pterygota</taxon>
        <taxon>Neoptera</taxon>
        <taxon>Endopterygota</taxon>
        <taxon>Diptera</taxon>
        <taxon>Brachycera</taxon>
        <taxon>Muscomorpha</taxon>
        <taxon>Tephritoidea</taxon>
        <taxon>Tephritidae</taxon>
        <taxon>Ceratitis</taxon>
        <taxon>Ceratitis</taxon>
    </lineage>
</organism>
<dbReference type="AlphaFoldDB" id="A0A811U273"/>
<protein>
    <submittedName>
        <fullName evidence="2">(Mediterranean fruit fly) hypothetical protein</fullName>
    </submittedName>
</protein>
<sequence length="114" mass="12173">MYCDCDVNVNAVTSAAFDVTVNASVDVGAHHKCHTATREGSDYKLPNGQLEFNSCLVQQNSPPQRSSKLSDGAVATGLPTTQSDRNSCAQMLERSAITIHDQQPLILVGVTHST</sequence>
<evidence type="ECO:0000313" key="3">
    <source>
        <dbReference type="Proteomes" id="UP000606786"/>
    </source>
</evidence>
<gene>
    <name evidence="2" type="ORF">CCAP1982_LOCUS1556</name>
</gene>
<evidence type="ECO:0000256" key="1">
    <source>
        <dbReference type="SAM" id="MobiDB-lite"/>
    </source>
</evidence>
<feature type="region of interest" description="Disordered" evidence="1">
    <location>
        <begin position="59"/>
        <end position="85"/>
    </location>
</feature>
<name>A0A811U273_CERCA</name>
<dbReference type="Proteomes" id="UP000606786">
    <property type="component" value="Unassembled WGS sequence"/>
</dbReference>
<feature type="compositionally biased region" description="Polar residues" evidence="1">
    <location>
        <begin position="59"/>
        <end position="69"/>
    </location>
</feature>
<proteinExistence type="predicted"/>
<comment type="caution">
    <text evidence="2">The sequence shown here is derived from an EMBL/GenBank/DDBJ whole genome shotgun (WGS) entry which is preliminary data.</text>
</comment>
<keyword evidence="3" id="KW-1185">Reference proteome</keyword>